<gene>
    <name evidence="1" type="ORF">LXO92_15375</name>
</gene>
<comment type="caution">
    <text evidence="1">The sequence shown here is derived from an EMBL/GenBank/DDBJ whole genome shotgun (WGS) entry which is preliminary data.</text>
</comment>
<proteinExistence type="predicted"/>
<accession>A0ABS8X7P0</accession>
<keyword evidence="1" id="KW-0378">Hydrolase</keyword>
<dbReference type="InterPro" id="IPR036278">
    <property type="entry name" value="Sialidase_sf"/>
</dbReference>
<dbReference type="Gene3D" id="2.130.10.10">
    <property type="entry name" value="YVTN repeat-like/Quinoprotein amine dehydrogenase"/>
    <property type="match status" value="1"/>
</dbReference>
<dbReference type="Proteomes" id="UP001320170">
    <property type="component" value="Unassembled WGS sequence"/>
</dbReference>
<evidence type="ECO:0000313" key="2">
    <source>
        <dbReference type="Proteomes" id="UP001320170"/>
    </source>
</evidence>
<dbReference type="RefSeq" id="WP_233291545.1">
    <property type="nucleotide sequence ID" value="NZ_JAJTND010000006.1"/>
</dbReference>
<dbReference type="SUPFAM" id="SSF50939">
    <property type="entry name" value="Sialidases"/>
    <property type="match status" value="1"/>
</dbReference>
<sequence length="489" mass="51208">PPPPPPPPPVLPLIAAGDYRFTDVESAFPLLAASIDGLNWFYRITSQFPMPPIDSINQFTRLTSASCNLNVCIAGGLYFSDVTNFPLLALSTDKGVTWSYKITSSSPALPAGTLSGSFADVSCNSSVCIAGGRYSSTAEYPLLATSLDNGATWQYTLSENTPSAPSDFSNGQFSSVSCSGGTTNNVCVAAGSYTNAGFTRFPLIATSINRGQSWTYTVSSSTPTLPENTDEAFFNSVSCYGTTCIAAGQHFNGVEGVGYPLLASSTNGGLTWTYRIFNGTPTLPSDFTSSGIFTDTSCSATTCVASGRYINTGGNLIPLLATSTNNGVTWSFRISSSSPALPADFASGSLSSVTCLSNNCIAAGNYTDIGAAFLPEHFYPLLAASSDNGLTWTYRITSSTPGLPAGYIDAAFLNSVSCNEQNCIAAGTYGSLDEPIYPLVAVSKNRGTNWTYVINRDSPTLPGDFISGGFEASAAAKISPIIRSLLRSR</sequence>
<dbReference type="EMBL" id="JAJTND010000006">
    <property type="protein sequence ID" value="MCE3533751.1"/>
    <property type="molecule type" value="Genomic_DNA"/>
</dbReference>
<keyword evidence="2" id="KW-1185">Reference proteome</keyword>
<evidence type="ECO:0000313" key="1">
    <source>
        <dbReference type="EMBL" id="MCE3533751.1"/>
    </source>
</evidence>
<protein>
    <submittedName>
        <fullName evidence="1">Glycoside hydrolase</fullName>
    </submittedName>
</protein>
<dbReference type="CDD" id="cd15482">
    <property type="entry name" value="Sialidase_non-viral"/>
    <property type="match status" value="1"/>
</dbReference>
<name>A0ABS8X7P0_9GAMM</name>
<dbReference type="GO" id="GO:0016787">
    <property type="term" value="F:hydrolase activity"/>
    <property type="evidence" value="ECO:0007669"/>
    <property type="project" value="UniProtKB-KW"/>
</dbReference>
<dbReference type="SUPFAM" id="SSF110296">
    <property type="entry name" value="Oligoxyloglucan reducing end-specific cellobiohydrolase"/>
    <property type="match status" value="1"/>
</dbReference>
<dbReference type="InterPro" id="IPR015943">
    <property type="entry name" value="WD40/YVTN_repeat-like_dom_sf"/>
</dbReference>
<feature type="non-terminal residue" evidence="1">
    <location>
        <position position="1"/>
    </location>
</feature>
<reference evidence="1 2" key="1">
    <citation type="journal article" date="2024" name="Pathogens">
        <title>Characterization of a Novel Species of Legionella Isolated from a Healthcare Facility: Legionella resiliens sp. nov.</title>
        <authorList>
            <person name="Cristino S."/>
            <person name="Pascale M.R."/>
            <person name="Marino F."/>
            <person name="Derelitto C."/>
            <person name="Salaris S."/>
            <person name="Orsini M."/>
            <person name="Squarzoni S."/>
            <person name="Grottola A."/>
            <person name="Girolamini L."/>
        </authorList>
    </citation>
    <scope>NUCLEOTIDE SEQUENCE [LARGE SCALE GENOMIC DNA]</scope>
    <source>
        <strain evidence="1 2">8cVS16</strain>
    </source>
</reference>
<organism evidence="1 2">
    <name type="scientific">Legionella resiliens</name>
    <dbReference type="NCBI Taxonomy" id="2905958"/>
    <lineage>
        <taxon>Bacteria</taxon>
        <taxon>Pseudomonadati</taxon>
        <taxon>Pseudomonadota</taxon>
        <taxon>Gammaproteobacteria</taxon>
        <taxon>Legionellales</taxon>
        <taxon>Legionellaceae</taxon>
        <taxon>Legionella</taxon>
    </lineage>
</organism>